<dbReference type="PANTHER" id="PTHR18895:SF74">
    <property type="entry name" value="MTRF1L RELEASE FACTOR GLUTAMINE METHYLTRANSFERASE"/>
    <property type="match status" value="1"/>
</dbReference>
<dbReference type="InterPro" id="IPR029063">
    <property type="entry name" value="SAM-dependent_MTases_sf"/>
</dbReference>
<dbReference type="EMBL" id="NRJF01000040">
    <property type="protein sequence ID" value="RIY37515.1"/>
    <property type="molecule type" value="Genomic_DNA"/>
</dbReference>
<dbReference type="PROSITE" id="PS00092">
    <property type="entry name" value="N6_MTASE"/>
    <property type="match status" value="1"/>
</dbReference>
<keyword evidence="4" id="KW-1185">Reference proteome</keyword>
<dbReference type="GO" id="GO:0003676">
    <property type="term" value="F:nucleic acid binding"/>
    <property type="evidence" value="ECO:0007669"/>
    <property type="project" value="InterPro"/>
</dbReference>
<dbReference type="GO" id="GO:0008168">
    <property type="term" value="F:methyltransferase activity"/>
    <property type="evidence" value="ECO:0007669"/>
    <property type="project" value="UniProtKB-KW"/>
</dbReference>
<name>A0A3A1YIM0_9GAMM</name>
<dbReference type="SUPFAM" id="SSF53335">
    <property type="entry name" value="S-adenosyl-L-methionine-dependent methyltransferases"/>
    <property type="match status" value="1"/>
</dbReference>
<gene>
    <name evidence="3" type="ORF">CKF59_01565</name>
</gene>
<accession>A0A3A1YIM0</accession>
<sequence>MTSITHNLTLWQELYQQVSFHTPQIKQAISLFDLQAPTLGVTNFELWHQLGELIRNQFYQPLTPKIYANEREQYFQAIHSSSSVISRNYSWQNFALYLCDLLLRKQIQPQANTYTALTLWRQSFPFLRPQVNLFPQILEHNQGYKLSRSLILCTYLAPYLSQLIENPTKYNLLDLHPLVGSIDFTLAYYPEPEAREVAWLLASCLPTRIKQELQVSSQGTFAEFATNKELAQVTLLQQILKLASNSSQIMSISFAQQTWKLSLEELESVQTQVQANLQAYFLEAKPLGVIETSTEFFYSRYQHQGVLTPRPATEVVVEQAIEQGQELIFAQIKTLLEQKTTFNLVDLGAGSGCLGASVLQGLLLKFAPTPLTFKLQSCDLSEQALKVCQTNLEQVLGQKEVTPEQKHNDQFLSYLERHPQLKAKFSFEVKQSDWLSAVKAPIHLLLANPPYIEVNDPLLVYSQDDPWLALVACEQGLEPYAQILSQASSLLAPQALIIMEHGHEQQATLLALTQKINAQLTHGQYLLKTCFKDYNDQPRGTIWQWLPA</sequence>
<keyword evidence="1" id="KW-0489">Methyltransferase</keyword>
<dbReference type="RefSeq" id="WP_119534230.1">
    <property type="nucleotide sequence ID" value="NZ_NRJF01000040.1"/>
</dbReference>
<evidence type="ECO:0000256" key="1">
    <source>
        <dbReference type="ARBA" id="ARBA00022603"/>
    </source>
</evidence>
<reference evidence="3 4" key="1">
    <citation type="submission" date="2017-08" db="EMBL/GenBank/DDBJ databases">
        <title>Reclassification of Bisgaard taxon 37 and 44.</title>
        <authorList>
            <person name="Christensen H."/>
        </authorList>
    </citation>
    <scope>NUCLEOTIDE SEQUENCE [LARGE SCALE GENOMIC DNA]</scope>
    <source>
        <strain evidence="3 4">EEAB3T1</strain>
    </source>
</reference>
<dbReference type="InterPro" id="IPR050320">
    <property type="entry name" value="N5-glutamine_MTase"/>
</dbReference>
<evidence type="ECO:0000256" key="2">
    <source>
        <dbReference type="ARBA" id="ARBA00022679"/>
    </source>
</evidence>
<organism evidence="3 4">
    <name type="scientific">Psittacicella gerlachiana</name>
    <dbReference type="NCBI Taxonomy" id="2028574"/>
    <lineage>
        <taxon>Bacteria</taxon>
        <taxon>Pseudomonadati</taxon>
        <taxon>Pseudomonadota</taxon>
        <taxon>Gammaproteobacteria</taxon>
        <taxon>Pasteurellales</taxon>
        <taxon>Psittacicellaceae</taxon>
        <taxon>Psittacicella</taxon>
    </lineage>
</organism>
<evidence type="ECO:0000313" key="3">
    <source>
        <dbReference type="EMBL" id="RIY37515.1"/>
    </source>
</evidence>
<dbReference type="AlphaFoldDB" id="A0A3A1YIM0"/>
<protein>
    <submittedName>
        <fullName evidence="3">Uncharacterized protein</fullName>
    </submittedName>
</protein>
<dbReference type="Proteomes" id="UP000265964">
    <property type="component" value="Unassembled WGS sequence"/>
</dbReference>
<evidence type="ECO:0000313" key="4">
    <source>
        <dbReference type="Proteomes" id="UP000265964"/>
    </source>
</evidence>
<comment type="caution">
    <text evidence="3">The sequence shown here is derived from an EMBL/GenBank/DDBJ whole genome shotgun (WGS) entry which is preliminary data.</text>
</comment>
<proteinExistence type="predicted"/>
<keyword evidence="2" id="KW-0808">Transferase</keyword>
<dbReference type="PANTHER" id="PTHR18895">
    <property type="entry name" value="HEMK METHYLTRANSFERASE"/>
    <property type="match status" value="1"/>
</dbReference>
<dbReference type="GO" id="GO:0032259">
    <property type="term" value="P:methylation"/>
    <property type="evidence" value="ECO:0007669"/>
    <property type="project" value="UniProtKB-KW"/>
</dbReference>
<dbReference type="Gene3D" id="3.40.50.150">
    <property type="entry name" value="Vaccinia Virus protein VP39"/>
    <property type="match status" value="1"/>
</dbReference>
<dbReference type="InterPro" id="IPR002052">
    <property type="entry name" value="DNA_methylase_N6_adenine_CS"/>
</dbReference>